<keyword evidence="2" id="KW-0812">Transmembrane</keyword>
<feature type="domain" description="YEATS" evidence="3">
    <location>
        <begin position="96"/>
        <end position="200"/>
    </location>
</feature>
<dbReference type="InterPro" id="IPR038704">
    <property type="entry name" value="YEAST_sf"/>
</dbReference>
<keyword evidence="2" id="KW-0472">Membrane</keyword>
<dbReference type="InterPro" id="IPR055129">
    <property type="entry name" value="YEATS_dom"/>
</dbReference>
<feature type="compositionally biased region" description="Pro residues" evidence="1">
    <location>
        <begin position="58"/>
        <end position="72"/>
    </location>
</feature>
<accession>A0ABS9T251</accession>
<dbReference type="RefSeq" id="WP_241061514.1">
    <property type="nucleotide sequence ID" value="NZ_JAKWJU010000002.1"/>
</dbReference>
<reference evidence="4" key="2">
    <citation type="journal article" date="2023" name="Int. J. Syst. Evol. Microbiol.">
        <title>Streptomyces marispadix sp. nov., isolated from marine beach sediment of the Northern Coast of Portugal.</title>
        <authorList>
            <person name="dos Santos J.D.N."/>
            <person name="Vitorino I.R."/>
            <person name="Kallscheuer N."/>
            <person name="Srivastava A."/>
            <person name="Krautwurst S."/>
            <person name="Marz M."/>
            <person name="Jogler C."/>
            <person name="Lobo Da Cunha A."/>
            <person name="Catita J."/>
            <person name="Goncalves H."/>
            <person name="Gonzalez I."/>
            <person name="Reyes F."/>
            <person name="Lage O.M."/>
        </authorList>
    </citation>
    <scope>NUCLEOTIDE SEQUENCE</scope>
    <source>
        <strain evidence="4">M600PL45_2</strain>
    </source>
</reference>
<protein>
    <recommendedName>
        <fullName evidence="3">YEATS domain-containing protein</fullName>
    </recommendedName>
</protein>
<evidence type="ECO:0000256" key="1">
    <source>
        <dbReference type="SAM" id="MobiDB-lite"/>
    </source>
</evidence>
<evidence type="ECO:0000313" key="5">
    <source>
        <dbReference type="Proteomes" id="UP001166784"/>
    </source>
</evidence>
<dbReference type="Pfam" id="PF20305">
    <property type="entry name" value="pYEATS"/>
    <property type="match status" value="1"/>
</dbReference>
<sequence length="200" mass="22916">MKDWIPLLQSLIWPVFIAAAAYRLRRPLRRFVESVNTRVEQGDPFEYEGPGGIIRLPPSSPQHPSGPEPRPGAQPLLNTELVPAGSETASADSADAADSDEPGPQIYVAHTARRDKSLDRENYRYHRVHVFLEGDDRDLDRVTKVVYHLHPTFYDPVRTVTDRATNFELRTSAWGMFNLRARVHVEDREEPLTLQRYLNF</sequence>
<name>A0ABS9T251_9ACTN</name>
<feature type="region of interest" description="Disordered" evidence="1">
    <location>
        <begin position="42"/>
        <end position="77"/>
    </location>
</feature>
<dbReference type="Proteomes" id="UP001166784">
    <property type="component" value="Unassembled WGS sequence"/>
</dbReference>
<dbReference type="PROSITE" id="PS51037">
    <property type="entry name" value="YEATS"/>
    <property type="match status" value="1"/>
</dbReference>
<keyword evidence="2" id="KW-1133">Transmembrane helix</keyword>
<gene>
    <name evidence="4" type="ORF">MMA15_19995</name>
</gene>
<keyword evidence="5" id="KW-1185">Reference proteome</keyword>
<proteinExistence type="predicted"/>
<evidence type="ECO:0000256" key="2">
    <source>
        <dbReference type="SAM" id="Phobius"/>
    </source>
</evidence>
<comment type="caution">
    <text evidence="4">The sequence shown here is derived from an EMBL/GenBank/DDBJ whole genome shotgun (WGS) entry which is preliminary data.</text>
</comment>
<evidence type="ECO:0000259" key="3">
    <source>
        <dbReference type="PROSITE" id="PS51037"/>
    </source>
</evidence>
<evidence type="ECO:0000313" key="4">
    <source>
        <dbReference type="EMBL" id="MCH6162587.1"/>
    </source>
</evidence>
<dbReference type="InterPro" id="IPR046888">
    <property type="entry name" value="pYEATS"/>
</dbReference>
<dbReference type="Gene3D" id="2.60.40.1970">
    <property type="entry name" value="YEATS domain"/>
    <property type="match status" value="1"/>
</dbReference>
<dbReference type="EMBL" id="JAKWJU010000002">
    <property type="protein sequence ID" value="MCH6162587.1"/>
    <property type="molecule type" value="Genomic_DNA"/>
</dbReference>
<reference evidence="4" key="1">
    <citation type="submission" date="2022-03" db="EMBL/GenBank/DDBJ databases">
        <authorList>
            <person name="Santos J.D.N."/>
            <person name="Kallscheuer N."/>
            <person name="Jogler C."/>
            <person name="Lage O.M."/>
        </authorList>
    </citation>
    <scope>NUCLEOTIDE SEQUENCE</scope>
    <source>
        <strain evidence="4">M600PL45_2</strain>
    </source>
</reference>
<feature type="region of interest" description="Disordered" evidence="1">
    <location>
        <begin position="85"/>
        <end position="104"/>
    </location>
</feature>
<organism evidence="4 5">
    <name type="scientific">Streptomyces marispadix</name>
    <dbReference type="NCBI Taxonomy" id="2922868"/>
    <lineage>
        <taxon>Bacteria</taxon>
        <taxon>Bacillati</taxon>
        <taxon>Actinomycetota</taxon>
        <taxon>Actinomycetes</taxon>
        <taxon>Kitasatosporales</taxon>
        <taxon>Streptomycetaceae</taxon>
        <taxon>Streptomyces</taxon>
    </lineage>
</organism>
<feature type="transmembrane region" description="Helical" evidence="2">
    <location>
        <begin position="6"/>
        <end position="24"/>
    </location>
</feature>